<protein>
    <recommendedName>
        <fullName evidence="3">Apple domain-containing protein</fullName>
    </recommendedName>
</protein>
<feature type="region of interest" description="Disordered" evidence="1">
    <location>
        <begin position="377"/>
        <end position="413"/>
    </location>
</feature>
<dbReference type="PROSITE" id="PS50948">
    <property type="entry name" value="PAN"/>
    <property type="match status" value="1"/>
</dbReference>
<proteinExistence type="predicted"/>
<organism evidence="4">
    <name type="scientific">Gibberella zeae</name>
    <name type="common">Wheat head blight fungus</name>
    <name type="synonym">Fusarium graminearum</name>
    <dbReference type="NCBI Taxonomy" id="5518"/>
    <lineage>
        <taxon>Eukaryota</taxon>
        <taxon>Fungi</taxon>
        <taxon>Dikarya</taxon>
        <taxon>Ascomycota</taxon>
        <taxon>Pezizomycotina</taxon>
        <taxon>Sordariomycetes</taxon>
        <taxon>Hypocreomycetidae</taxon>
        <taxon>Hypocreales</taxon>
        <taxon>Nectriaceae</taxon>
        <taxon>Fusarium</taxon>
    </lineage>
</organism>
<gene>
    <name evidence="4" type="ORF">FUG_LOCUS355998</name>
</gene>
<dbReference type="Pfam" id="PF25485">
    <property type="entry name" value="DUF7908"/>
    <property type="match status" value="1"/>
</dbReference>
<dbReference type="InterPro" id="IPR057230">
    <property type="entry name" value="DUF7908"/>
</dbReference>
<keyword evidence="2" id="KW-0732">Signal</keyword>
<feature type="chain" id="PRO_5026001692" description="Apple domain-containing protein" evidence="2">
    <location>
        <begin position="21"/>
        <end position="600"/>
    </location>
</feature>
<sequence length="600" mass="63493">MVKFGFVSFVLGSIALPAVAFDNLEEMPESWCLTYLSTYLVTISAAASSPTKGQFPSIESSASSDASIVFNPSSLNFPEETSFAISMTTIAIESAPPSSTANPSTESEPIVLRIVRKAPDNNRMQRRDVGGFIGTPSEICDNAEEFRLVAGNAPIYFNGEDYKVFGAANGEVPSGAITRTFFRDGGILRFQNSRIVPNGEAGFCQTPSDGQVYITFSSQPAGCIPINPVVIGGTRILTLVANFTIYARLTRLIVQDCQDGVETSSVIATNSEAEQIPSVSSSGPIISASSSSESATPEITTRPEAAVTTQPNGVVTTHNPIIVSNPSSTFQWSNISASFEPPPRTSKSSLIHFSPSIFTSGSSTSIEADSTTEVIEPQLSTTEGLTSTDALPTSEIGTSTEETSTADLEPTTETASIETTVYTTTTTTELTTFPTTQETTTAELTTTQETTKDTTTAETIDTNTEELTENPTSTILTSALDSTTETTTEAAMTTTTESSAQIVCPSNPQQCISTFQIQCDTVIGGIPLSSGSSTLEECAQACFTDPSCVIFTHSGSQCFSTSDSSDNSGSFALQDWVSGIRGSCYVTLGIFYTWMVLVEV</sequence>
<evidence type="ECO:0000256" key="2">
    <source>
        <dbReference type="SAM" id="SignalP"/>
    </source>
</evidence>
<evidence type="ECO:0000313" key="4">
    <source>
        <dbReference type="EMBL" id="VIO59689.1"/>
    </source>
</evidence>
<feature type="compositionally biased region" description="Polar residues" evidence="1">
    <location>
        <begin position="377"/>
        <end position="391"/>
    </location>
</feature>
<accession>A0A4E9E295</accession>
<feature type="compositionally biased region" description="Low complexity" evidence="1">
    <location>
        <begin position="393"/>
        <end position="413"/>
    </location>
</feature>
<name>A0A4E9E295_GIBZA</name>
<reference evidence="4" key="1">
    <citation type="submission" date="2019-04" db="EMBL/GenBank/DDBJ databases">
        <authorList>
            <person name="Melise S."/>
            <person name="Noan J."/>
            <person name="Okalmin O."/>
        </authorList>
    </citation>
    <scope>NUCLEOTIDE SEQUENCE</scope>
    <source>
        <strain evidence="4">FN9</strain>
    </source>
</reference>
<feature type="signal peptide" evidence="2">
    <location>
        <begin position="1"/>
        <end position="20"/>
    </location>
</feature>
<evidence type="ECO:0000259" key="3">
    <source>
        <dbReference type="PROSITE" id="PS50948"/>
    </source>
</evidence>
<feature type="region of interest" description="Disordered" evidence="1">
    <location>
        <begin position="278"/>
        <end position="298"/>
    </location>
</feature>
<feature type="domain" description="Apple" evidence="3">
    <location>
        <begin position="504"/>
        <end position="584"/>
    </location>
</feature>
<dbReference type="EMBL" id="CAAKMV010000141">
    <property type="protein sequence ID" value="VIO59689.1"/>
    <property type="molecule type" value="Genomic_DNA"/>
</dbReference>
<dbReference type="InterPro" id="IPR003609">
    <property type="entry name" value="Pan_app"/>
</dbReference>
<evidence type="ECO:0000256" key="1">
    <source>
        <dbReference type="SAM" id="MobiDB-lite"/>
    </source>
</evidence>
<dbReference type="AlphaFoldDB" id="A0A4E9E295"/>